<dbReference type="EMBL" id="ATAM02000003">
    <property type="protein sequence ID" value="KAL0252863.1"/>
    <property type="molecule type" value="Genomic_DNA"/>
</dbReference>
<protein>
    <submittedName>
        <fullName evidence="3">Uncharacterized protein</fullName>
    </submittedName>
</protein>
<keyword evidence="4" id="KW-1185">Reference proteome</keyword>
<feature type="compositionally biased region" description="Basic and acidic residues" evidence="1">
    <location>
        <begin position="378"/>
        <end position="398"/>
    </location>
</feature>
<reference evidence="3" key="2">
    <citation type="submission" date="2024-01" db="EMBL/GenBank/DDBJ databases">
        <title>Comparative genomics of Cryptococcus and Kwoniella reveals pathogenesis evolution and contrasting modes of karyotype evolution via chromosome fusion or intercentromeric recombination.</title>
        <authorList>
            <person name="Coelho M.A."/>
            <person name="David-Palma M."/>
            <person name="Shea T."/>
            <person name="Bowers K."/>
            <person name="Mcginley-Smith S."/>
            <person name="Mohammad A.W."/>
            <person name="Gnirke A."/>
            <person name="Yurkov A.M."/>
            <person name="Nowrousian M."/>
            <person name="Sun S."/>
            <person name="Cuomo C.A."/>
            <person name="Heitman J."/>
        </authorList>
    </citation>
    <scope>NUCLEOTIDE SEQUENCE</scope>
    <source>
        <strain evidence="3">IND107</strain>
    </source>
</reference>
<gene>
    <name evidence="3" type="ORF">I308_102255</name>
</gene>
<dbReference type="Proteomes" id="UP000054399">
    <property type="component" value="Unassembled WGS sequence"/>
</dbReference>
<feature type="region of interest" description="Disordered" evidence="1">
    <location>
        <begin position="661"/>
        <end position="788"/>
    </location>
</feature>
<evidence type="ECO:0000313" key="3">
    <source>
        <dbReference type="EMBL" id="KAL0252863.1"/>
    </source>
</evidence>
<dbReference type="GeneID" id="91989113"/>
<feature type="compositionally biased region" description="Polar residues" evidence="1">
    <location>
        <begin position="400"/>
        <end position="426"/>
    </location>
</feature>
<evidence type="ECO:0000256" key="1">
    <source>
        <dbReference type="SAM" id="MobiDB-lite"/>
    </source>
</evidence>
<feature type="transmembrane region" description="Helical" evidence="2">
    <location>
        <begin position="187"/>
        <end position="204"/>
    </location>
</feature>
<keyword evidence="2" id="KW-1133">Transmembrane helix</keyword>
<feature type="compositionally biased region" description="Pro residues" evidence="1">
    <location>
        <begin position="595"/>
        <end position="605"/>
    </location>
</feature>
<feature type="transmembrane region" description="Helical" evidence="2">
    <location>
        <begin position="211"/>
        <end position="233"/>
    </location>
</feature>
<name>A0ABR3BWU7_9TREE</name>
<evidence type="ECO:0000313" key="4">
    <source>
        <dbReference type="Proteomes" id="UP000054399"/>
    </source>
</evidence>
<reference evidence="3" key="1">
    <citation type="submission" date="2015-01" db="EMBL/GenBank/DDBJ databases">
        <authorList>
            <consortium name="The Broad Institute Genomics Platform"/>
            <person name="Cuomo C."/>
            <person name="Litvintseva A."/>
            <person name="Chen Y."/>
            <person name="Heitman J."/>
            <person name="Sun S."/>
            <person name="Springer D."/>
            <person name="Dromer F."/>
            <person name="Young S."/>
            <person name="Zeng Q."/>
            <person name="Gargeya S."/>
            <person name="Abouelleil A."/>
            <person name="Alvarado L."/>
            <person name="Chapman S.B."/>
            <person name="Gainer-Dewar J."/>
            <person name="Goldberg J."/>
            <person name="Griggs A."/>
            <person name="Gujja S."/>
            <person name="Hansen M."/>
            <person name="Howarth C."/>
            <person name="Imamovic A."/>
            <person name="Larimer J."/>
            <person name="Murphy C."/>
            <person name="Naylor J."/>
            <person name="Pearson M."/>
            <person name="Priest M."/>
            <person name="Roberts A."/>
            <person name="Saif S."/>
            <person name="Shea T."/>
            <person name="Sykes S."/>
            <person name="Wortman J."/>
            <person name="Nusbaum C."/>
            <person name="Birren B."/>
        </authorList>
    </citation>
    <scope>NUCLEOTIDE SEQUENCE</scope>
    <source>
        <strain evidence="3">IND107</strain>
    </source>
</reference>
<comment type="caution">
    <text evidence="3">The sequence shown here is derived from an EMBL/GenBank/DDBJ whole genome shotgun (WGS) entry which is preliminary data.</text>
</comment>
<feature type="region of interest" description="Disordered" evidence="1">
    <location>
        <begin position="590"/>
        <end position="609"/>
    </location>
</feature>
<organism evidence="3 4">
    <name type="scientific">Cryptococcus tetragattii IND107</name>
    <dbReference type="NCBI Taxonomy" id="1296105"/>
    <lineage>
        <taxon>Eukaryota</taxon>
        <taxon>Fungi</taxon>
        <taxon>Dikarya</taxon>
        <taxon>Basidiomycota</taxon>
        <taxon>Agaricomycotina</taxon>
        <taxon>Tremellomycetes</taxon>
        <taxon>Tremellales</taxon>
        <taxon>Cryptococcaceae</taxon>
        <taxon>Cryptococcus</taxon>
        <taxon>Cryptococcus gattii species complex</taxon>
    </lineage>
</organism>
<keyword evidence="2" id="KW-0472">Membrane</keyword>
<sequence>MRPLDLPWMGGNFLRLVAVVFLVWSLIAQFIAVANDISAKLDAQPPSDTISNDGTGSKSTTVSAGDEQLLTASGIVQWRFTTSSTTITSSLLVATGTIITKSNGLTSQVRAIMDDNNLTKESNSQEQTEANYGLSGIPRQVGGTGFTIISRLAIACTLVLLIFGQLGWPEMFLYTWTPWLGPQSTPLWLGLIQAIVGIENLRVYSKNVVLIPAWGLLVVGLLNIILGGTLLYVGRNLPKFPPPPLYFNMYQRLLFWTSLSPCYHQLFGQQVKEEKTEENADRRHSDATEIELDDEDEEKAVGIQVHPSQRLQRPIPPISLPDSEVRPVYQDVARGGYPTFSGSGLTDTERQVPTGFLERSKDGRIIKFISEKGEEVEKRILPNDEGHRKEGKLAEKTRMGHSSGQKVKEQQSFNQKRSGDQLSPTNHSKRVPVFLMNSEKIQGGISARGMEHGESSKRAALSRTRSVENPRRQTMDKMQKLLVAENNTQSDSLDPERQSYLSSISGLSVTEDLVPQFPLPPEGQALGKFCTQLALLPGSPALEEKSTVAMPLKKGVGSMRRLALPRSGSDKEMPHIDTNRQDLTTNAEVDVEPPASAPPPSPTPSLPKALLAPKVPQRKRTMTLSSHLNLQQPLRSSFATVSRTNLSLSAKSARLARGVRFVDKMEEKSPSPPITEGTPTTADSNGANKNSEDEAEVKPGSTRRSVRIPRTNSLLPLPIIGTFKKEETRPESFTSSSTDSSSFDLEIDREEPIPRTQRGDSNRFAGDRSHNRRRSDEKADLPRLGRPKTVAFLDGGYLSGEREINSIRRPSSLSINSRSSRQMS</sequence>
<feature type="compositionally biased region" description="Polar residues" evidence="1">
    <location>
        <begin position="677"/>
        <end position="689"/>
    </location>
</feature>
<dbReference type="RefSeq" id="XP_066615583.1">
    <property type="nucleotide sequence ID" value="XM_066756806.1"/>
</dbReference>
<feature type="compositionally biased region" description="Low complexity" evidence="1">
    <location>
        <begin position="732"/>
        <end position="744"/>
    </location>
</feature>
<feature type="transmembrane region" description="Helical" evidence="2">
    <location>
        <begin position="12"/>
        <end position="34"/>
    </location>
</feature>
<feature type="compositionally biased region" description="Basic and acidic residues" evidence="1">
    <location>
        <begin position="750"/>
        <end position="783"/>
    </location>
</feature>
<feature type="region of interest" description="Disordered" evidence="1">
    <location>
        <begin position="378"/>
        <end position="432"/>
    </location>
</feature>
<proteinExistence type="predicted"/>
<feature type="transmembrane region" description="Helical" evidence="2">
    <location>
        <begin position="148"/>
        <end position="167"/>
    </location>
</feature>
<accession>A0ABR3BWU7</accession>
<feature type="region of interest" description="Disordered" evidence="1">
    <location>
        <begin position="444"/>
        <end position="473"/>
    </location>
</feature>
<keyword evidence="2" id="KW-0812">Transmembrane</keyword>
<evidence type="ECO:0000256" key="2">
    <source>
        <dbReference type="SAM" id="Phobius"/>
    </source>
</evidence>